<dbReference type="AlphaFoldDB" id="A0A835CQH4"/>
<organism evidence="3 4">
    <name type="scientific">Aphidius gifuensis</name>
    <name type="common">Parasitoid wasp</name>
    <dbReference type="NCBI Taxonomy" id="684658"/>
    <lineage>
        <taxon>Eukaryota</taxon>
        <taxon>Metazoa</taxon>
        <taxon>Ecdysozoa</taxon>
        <taxon>Arthropoda</taxon>
        <taxon>Hexapoda</taxon>
        <taxon>Insecta</taxon>
        <taxon>Pterygota</taxon>
        <taxon>Neoptera</taxon>
        <taxon>Endopterygota</taxon>
        <taxon>Hymenoptera</taxon>
        <taxon>Apocrita</taxon>
        <taxon>Ichneumonoidea</taxon>
        <taxon>Braconidae</taxon>
        <taxon>Aphidiinae</taxon>
        <taxon>Aphidius</taxon>
    </lineage>
</organism>
<protein>
    <submittedName>
        <fullName evidence="3">Uncharacterized protein</fullName>
    </submittedName>
</protein>
<dbReference type="EMBL" id="JACMRX010000004">
    <property type="protein sequence ID" value="KAF7991789.1"/>
    <property type="molecule type" value="Genomic_DNA"/>
</dbReference>
<feature type="coiled-coil region" evidence="1">
    <location>
        <begin position="104"/>
        <end position="138"/>
    </location>
</feature>
<accession>A0A835CQH4</accession>
<dbReference type="OrthoDB" id="7600531at2759"/>
<comment type="caution">
    <text evidence="3">The sequence shown here is derived from an EMBL/GenBank/DDBJ whole genome shotgun (WGS) entry which is preliminary data.</text>
</comment>
<keyword evidence="4" id="KW-1185">Reference proteome</keyword>
<evidence type="ECO:0000256" key="1">
    <source>
        <dbReference type="SAM" id="Coils"/>
    </source>
</evidence>
<evidence type="ECO:0000313" key="4">
    <source>
        <dbReference type="Proteomes" id="UP000639338"/>
    </source>
</evidence>
<reference evidence="3 4" key="1">
    <citation type="submission" date="2020-08" db="EMBL/GenBank/DDBJ databases">
        <title>Aphidius gifuensis genome sequencing and assembly.</title>
        <authorList>
            <person name="Du Z."/>
        </authorList>
    </citation>
    <scope>NUCLEOTIDE SEQUENCE [LARGE SCALE GENOMIC DNA]</scope>
    <source>
        <strain evidence="3">YNYX2018</strain>
        <tissue evidence="3">Adults</tissue>
    </source>
</reference>
<name>A0A835CQH4_APHGI</name>
<sequence length="345" mass="39854">MHNNCLNKKKVEILNKQVIELNKRINNLEKDKRLNNAHVDKLERDNQILCQELKRQQRSNRHIKRQLDDEYAFFQKAKEQYANIIENSGLKTSGKISRLNFHRSHELEKDNVDLHDEIKKLRCELNNKNATINILAKKYSRSKVKNNVLTDKIDKLWNDHLHVMAEMMEKLDEAREELNTIVSDKFQDPSSFNKSKYLQIVQRNSKLMYENASLKIQVQQLIQNIEKLKSNDEQLEPINNDKTIENLNHQAKNDHESSGKFNSTTSCPGHCHETSIIKKLSLPFKKLSKPFGAVKINSPTSQSAPSIVQESLTNHTFQSDLLKSSSPSESPTGTSEYSFKSSTTN</sequence>
<feature type="region of interest" description="Disordered" evidence="2">
    <location>
        <begin position="318"/>
        <end position="345"/>
    </location>
</feature>
<keyword evidence="1" id="KW-0175">Coiled coil</keyword>
<gene>
    <name evidence="3" type="ORF">HCN44_010590</name>
</gene>
<feature type="coiled-coil region" evidence="1">
    <location>
        <begin position="11"/>
        <end position="59"/>
    </location>
</feature>
<evidence type="ECO:0000256" key="2">
    <source>
        <dbReference type="SAM" id="MobiDB-lite"/>
    </source>
</evidence>
<dbReference type="Proteomes" id="UP000639338">
    <property type="component" value="Unassembled WGS sequence"/>
</dbReference>
<feature type="compositionally biased region" description="Low complexity" evidence="2">
    <location>
        <begin position="324"/>
        <end position="338"/>
    </location>
</feature>
<proteinExistence type="predicted"/>
<evidence type="ECO:0000313" key="3">
    <source>
        <dbReference type="EMBL" id="KAF7991789.1"/>
    </source>
</evidence>